<dbReference type="GO" id="GO:0005524">
    <property type="term" value="F:ATP binding"/>
    <property type="evidence" value="ECO:0007669"/>
    <property type="project" value="UniProtKB-KW"/>
</dbReference>
<keyword evidence="8 14" id="KW-0547">Nucleotide-binding</keyword>
<organism evidence="17">
    <name type="scientific">Mucor ambiguus</name>
    <dbReference type="NCBI Taxonomy" id="91626"/>
    <lineage>
        <taxon>Eukaryota</taxon>
        <taxon>Fungi</taxon>
        <taxon>Fungi incertae sedis</taxon>
        <taxon>Mucoromycota</taxon>
        <taxon>Mucoromycotina</taxon>
        <taxon>Mucoromycetes</taxon>
        <taxon>Mucorales</taxon>
        <taxon>Mucorineae</taxon>
        <taxon>Mucoraceae</taxon>
        <taxon>Mucor</taxon>
    </lineage>
</organism>
<keyword evidence="11 14" id="KW-0460">Magnesium</keyword>
<dbReference type="GO" id="GO:0016208">
    <property type="term" value="F:AMP binding"/>
    <property type="evidence" value="ECO:0007669"/>
    <property type="project" value="TreeGrafter"/>
</dbReference>
<dbReference type="GO" id="GO:0005945">
    <property type="term" value="C:6-phosphofructokinase complex"/>
    <property type="evidence" value="ECO:0007669"/>
    <property type="project" value="TreeGrafter"/>
</dbReference>
<feature type="binding site" evidence="14">
    <location>
        <position position="275"/>
    </location>
    <ligand>
        <name>Mg(2+)</name>
        <dbReference type="ChEBI" id="CHEBI:18420"/>
        <note>catalytic</note>
    </ligand>
</feature>
<comment type="activity regulation">
    <text evidence="14">Allosterically activated by ADP, AMP, or fructose 2,6-bisphosphate, and allosterically inhibited by ATP or citrate.</text>
</comment>
<feature type="binding site" description="in other chain" evidence="14">
    <location>
        <position position="795"/>
    </location>
    <ligand>
        <name>beta-D-fructose 2,6-bisphosphate</name>
        <dbReference type="ChEBI" id="CHEBI:58579"/>
        <note>allosteric activator; ligand shared between dimeric partners</note>
    </ligand>
</feature>
<evidence type="ECO:0000313" key="18">
    <source>
        <dbReference type="Proteomes" id="UP000053815"/>
    </source>
</evidence>
<dbReference type="GO" id="GO:0006002">
    <property type="term" value="P:fructose 6-phosphate metabolic process"/>
    <property type="evidence" value="ECO:0007669"/>
    <property type="project" value="InterPro"/>
</dbReference>
<keyword evidence="18" id="KW-1185">Reference proteome</keyword>
<feature type="binding site" evidence="14">
    <location>
        <position position="183"/>
    </location>
    <ligand>
        <name>ATP</name>
        <dbReference type="ChEBI" id="CHEBI:30616"/>
    </ligand>
</feature>
<evidence type="ECO:0000259" key="16">
    <source>
        <dbReference type="Pfam" id="PF00365"/>
    </source>
</evidence>
<keyword evidence="4 14" id="KW-0963">Cytoplasm</keyword>
<dbReference type="EMBL" id="DF836331">
    <property type="protein sequence ID" value="GAN03504.1"/>
    <property type="molecule type" value="Genomic_DNA"/>
</dbReference>
<dbReference type="InterPro" id="IPR000023">
    <property type="entry name" value="Phosphofructokinase_dom"/>
</dbReference>
<comment type="pathway">
    <text evidence="3 14 15">Carbohydrate degradation; glycolysis; D-glyceraldehyde 3-phosphate and glycerone phosphate from D-glucose: step 3/4.</text>
</comment>
<dbReference type="Gene3D" id="3.10.180.10">
    <property type="entry name" value="2,3-Dihydroxybiphenyl 1,2-Dioxygenase, domain 1"/>
    <property type="match status" value="1"/>
</dbReference>
<dbReference type="NCBIfam" id="TIGR02478">
    <property type="entry name" value="6PF1K_euk"/>
    <property type="match status" value="1"/>
</dbReference>
<feature type="binding site" evidence="14">
    <location>
        <position position="728"/>
    </location>
    <ligand>
        <name>beta-D-fructose 2,6-bisphosphate</name>
        <dbReference type="ChEBI" id="CHEBI:58579"/>
        <note>allosteric activator; ligand shared between dimeric partners</note>
    </ligand>
</feature>
<evidence type="ECO:0000256" key="15">
    <source>
        <dbReference type="PIRNR" id="PIRNR000533"/>
    </source>
</evidence>
<dbReference type="GO" id="GO:0005739">
    <property type="term" value="C:mitochondrion"/>
    <property type="evidence" value="ECO:0007669"/>
    <property type="project" value="TreeGrafter"/>
</dbReference>
<reference evidence="17" key="1">
    <citation type="submission" date="2014-09" db="EMBL/GenBank/DDBJ databases">
        <title>Draft genome sequence of an oleaginous Mucoromycotina fungus Mucor ambiguus NBRC6742.</title>
        <authorList>
            <person name="Takeda I."/>
            <person name="Yamane N."/>
            <person name="Morita T."/>
            <person name="Tamano K."/>
            <person name="Machida M."/>
            <person name="Baker S."/>
            <person name="Koike H."/>
        </authorList>
    </citation>
    <scope>NUCLEOTIDE SEQUENCE</scope>
    <source>
        <strain evidence="17">NBRC 6742</strain>
    </source>
</reference>
<evidence type="ECO:0000256" key="6">
    <source>
        <dbReference type="ARBA" id="ARBA00022679"/>
    </source>
</evidence>
<feature type="binding site" description="in other chain" evidence="14">
    <location>
        <position position="909"/>
    </location>
    <ligand>
        <name>beta-D-fructose 2,6-bisphosphate</name>
        <dbReference type="ChEBI" id="CHEBI:58579"/>
        <note>allosteric activator; ligand shared between dimeric partners</note>
    </ligand>
</feature>
<evidence type="ECO:0000256" key="10">
    <source>
        <dbReference type="ARBA" id="ARBA00022840"/>
    </source>
</evidence>
<dbReference type="InterPro" id="IPR029068">
    <property type="entry name" value="Glyas_Bleomycin-R_OHBP_Dase"/>
</dbReference>
<feature type="binding site" description="in other chain" evidence="14">
    <location>
        <begin position="827"/>
        <end position="830"/>
    </location>
    <ligand>
        <name>beta-D-fructose 2,6-bisphosphate</name>
        <dbReference type="ChEBI" id="CHEBI:58579"/>
        <note>allosteric activator; ligand shared between dimeric partners</note>
    </ligand>
</feature>
<evidence type="ECO:0000256" key="1">
    <source>
        <dbReference type="ARBA" id="ARBA00001946"/>
    </source>
</evidence>
<feature type="binding site" description="in other chain" evidence="14">
    <location>
        <begin position="735"/>
        <end position="737"/>
    </location>
    <ligand>
        <name>beta-D-fructose 2,6-bisphosphate</name>
        <dbReference type="ChEBI" id="CHEBI:58579"/>
        <note>allosteric activator; ligand shared between dimeric partners</note>
    </ligand>
</feature>
<accession>A0A0C9M8L1</accession>
<dbReference type="AlphaFoldDB" id="A0A0C9M8L1"/>
<dbReference type="FunFam" id="3.40.50.460:FF:000007">
    <property type="entry name" value="ATP-dependent 6-phosphofructokinase"/>
    <property type="match status" value="1"/>
</dbReference>
<evidence type="ECO:0000256" key="3">
    <source>
        <dbReference type="ARBA" id="ARBA00004679"/>
    </source>
</evidence>
<dbReference type="GO" id="GO:0042802">
    <property type="term" value="F:identical protein binding"/>
    <property type="evidence" value="ECO:0007669"/>
    <property type="project" value="TreeGrafter"/>
</dbReference>
<evidence type="ECO:0000256" key="4">
    <source>
        <dbReference type="ARBA" id="ARBA00022490"/>
    </source>
</evidence>
<evidence type="ECO:0000256" key="12">
    <source>
        <dbReference type="ARBA" id="ARBA00023152"/>
    </source>
</evidence>
<comment type="function">
    <text evidence="14">Catalyzes the phosphorylation of D-fructose 6-phosphate to fructose 1,6-bisphosphate by ATP, the first committing step of glycolysis.</text>
</comment>
<dbReference type="HAMAP" id="MF_03184">
    <property type="entry name" value="Phosphofructokinase_I_E"/>
    <property type="match status" value="1"/>
</dbReference>
<feature type="binding site" evidence="14">
    <location>
        <position position="357"/>
    </location>
    <ligand>
        <name>substrate</name>
        <note>ligand shared between dimeric partners</note>
    </ligand>
</feature>
<dbReference type="InterPro" id="IPR015912">
    <property type="entry name" value="Phosphofructokinase_CS"/>
</dbReference>
<dbReference type="GO" id="GO:0003872">
    <property type="term" value="F:6-phosphofructokinase activity"/>
    <property type="evidence" value="ECO:0007669"/>
    <property type="project" value="UniProtKB-UniRule"/>
</dbReference>
<keyword evidence="5 14" id="KW-0021">Allosteric enzyme</keyword>
<name>A0A0C9M8L1_9FUNG</name>
<keyword evidence="9 14" id="KW-0418">Kinase</keyword>
<evidence type="ECO:0000256" key="7">
    <source>
        <dbReference type="ARBA" id="ARBA00022723"/>
    </source>
</evidence>
<dbReference type="GO" id="GO:0061621">
    <property type="term" value="P:canonical glycolysis"/>
    <property type="evidence" value="ECO:0007669"/>
    <property type="project" value="TreeGrafter"/>
</dbReference>
<dbReference type="PRINTS" id="PR00476">
    <property type="entry name" value="PHFRCTKINASE"/>
</dbReference>
<dbReference type="GO" id="GO:0046872">
    <property type="term" value="F:metal ion binding"/>
    <property type="evidence" value="ECO:0007669"/>
    <property type="project" value="UniProtKB-KW"/>
</dbReference>
<evidence type="ECO:0000256" key="13">
    <source>
        <dbReference type="ARBA" id="ARBA00048070"/>
    </source>
</evidence>
<dbReference type="PANTHER" id="PTHR13697:SF4">
    <property type="entry name" value="ATP-DEPENDENT 6-PHOSPHOFRUCTOKINASE"/>
    <property type="match status" value="1"/>
</dbReference>
<feature type="region of interest" description="N-terminal catalytic PFK domain 1" evidence="14">
    <location>
        <begin position="1"/>
        <end position="547"/>
    </location>
</feature>
<feature type="domain" description="Phosphofructokinase" evidence="16">
    <location>
        <begin position="175"/>
        <end position="481"/>
    </location>
</feature>
<comment type="similarity">
    <text evidence="15">Belongs to the phosphofructokinase type A (PFKA) family. ATP-dependent PFK group I subfamily. Eukaryotic two domain clade "E" sub-subfamily.</text>
</comment>
<dbReference type="InterPro" id="IPR022953">
    <property type="entry name" value="ATP_PFK"/>
</dbReference>
<dbReference type="PIRSF" id="PIRSF000533">
    <property type="entry name" value="ATP_PFK_euk"/>
    <property type="match status" value="1"/>
</dbReference>
<evidence type="ECO:0000256" key="5">
    <source>
        <dbReference type="ARBA" id="ARBA00022533"/>
    </source>
</evidence>
<comment type="similarity">
    <text evidence="14">Belongs to the phosphofructokinase type A (PFKA) family. ATP-dependent PFK group I subfamily. Eukaryotic two domain clade 'E' sub-subfamily.</text>
</comment>
<comment type="catalytic activity">
    <reaction evidence="13 14 15">
        <text>beta-D-fructose 6-phosphate + ATP = beta-D-fructose 1,6-bisphosphate + ADP + H(+)</text>
        <dbReference type="Rhea" id="RHEA:16109"/>
        <dbReference type="ChEBI" id="CHEBI:15378"/>
        <dbReference type="ChEBI" id="CHEBI:30616"/>
        <dbReference type="ChEBI" id="CHEBI:32966"/>
        <dbReference type="ChEBI" id="CHEBI:57634"/>
        <dbReference type="ChEBI" id="CHEBI:456216"/>
        <dbReference type="EC" id="2.7.1.11"/>
    </reaction>
</comment>
<feature type="binding site" description="in other chain" evidence="14">
    <location>
        <begin position="320"/>
        <end position="322"/>
    </location>
    <ligand>
        <name>substrate</name>
        <note>ligand shared between dimeric partners</note>
    </ligand>
</feature>
<dbReference type="Proteomes" id="UP000053815">
    <property type="component" value="Unassembled WGS sequence"/>
</dbReference>
<feature type="binding site" description="in other chain" evidence="14">
    <location>
        <begin position="455"/>
        <end position="458"/>
    </location>
    <ligand>
        <name>substrate</name>
        <note>ligand shared between dimeric partners</note>
    </ligand>
</feature>
<dbReference type="Gene3D" id="3.40.50.450">
    <property type="match status" value="2"/>
</dbReference>
<dbReference type="SUPFAM" id="SSF53784">
    <property type="entry name" value="Phosphofructokinase"/>
    <property type="match status" value="2"/>
</dbReference>
<dbReference type="GO" id="GO:0030388">
    <property type="term" value="P:fructose 1,6-bisphosphate metabolic process"/>
    <property type="evidence" value="ECO:0007669"/>
    <property type="project" value="TreeGrafter"/>
</dbReference>
<comment type="cofactor">
    <cofactor evidence="1 14">
        <name>Mg(2+)</name>
        <dbReference type="ChEBI" id="CHEBI:18420"/>
    </cofactor>
</comment>
<comment type="subcellular location">
    <subcellularLocation>
        <location evidence="2 14">Cytoplasm</location>
    </subcellularLocation>
</comment>
<dbReference type="UniPathway" id="UPA00109">
    <property type="reaction ID" value="UER00182"/>
</dbReference>
<dbReference type="Pfam" id="PF00365">
    <property type="entry name" value="PFK"/>
    <property type="match status" value="2"/>
</dbReference>
<feature type="active site" description="Proton acceptor" evidence="14">
    <location>
        <position position="322"/>
    </location>
</feature>
<dbReference type="OrthoDB" id="537915at2759"/>
<dbReference type="GO" id="GO:0048029">
    <property type="term" value="F:monosaccharide binding"/>
    <property type="evidence" value="ECO:0007669"/>
    <property type="project" value="TreeGrafter"/>
</dbReference>
<feature type="binding site" evidence="14">
    <location>
        <position position="821"/>
    </location>
    <ligand>
        <name>beta-D-fructose 2,6-bisphosphate</name>
        <dbReference type="ChEBI" id="CHEBI:58579"/>
        <note>allosteric activator; ligand shared between dimeric partners</note>
    </ligand>
</feature>
<dbReference type="InterPro" id="IPR035966">
    <property type="entry name" value="PKF_sf"/>
</dbReference>
<sequence>MVKGLSHIVYVASSDELFTRTVEFYKAFGFKALNAPSQSSKTNDENKETWLKMAADEHAMTSDIVIRLVLSTSAVPRARPCDDQDWGLNESALALSVFDVTAVKSQLDNLGCPYQDRSIKSFSGTFQLIELYSLDPLNNTVVFANKPSFPSLLETPLTGPGSTEEAAEKLGKIRKIGVLTSGGDAPGMNPCVRAIVRYGISKGCEVYAVYEGYQGLVDNGIKRMDWKDVRGFLSIGGTNIGTARCMPFKTREGRLQAAQNLIKSGVDSLIVCGGDGSLTGADVFRSEWSGLNEELLKNDRITKEESEAYQHLTIVGLVGSIDNDMSSTDITIGAVTSLHRICEAVDSIATTALSHSRAFVVEVMGRHCGWLALAAGIATGADFVFIPERPPTEENWQDTLCSVAHRHRQLGKRKTVVIVAEGALDKNLKPIKADDIKDILCEKLGLDTRVTTLGHTQRGGAPAAFDRILATIQSVEAVDAVLKSTPQTPSPMIGMNSNKVTSGPLMKAVELTHEVAKSIGEKNFARAMELRDPQFVEEFEAYNATTILDDDSMLVPEHRRLNVGIIHVGAPAGGMNAATRTAVRYALNRGHKPYAINNGFPGLALGNVEELSWIGVDGWTSKGGSELGTNRAVPGEAVDMGMIAYQLQKFNIQSLLVIGGFEAFASVINLEAARKQYPSINIPIALVPATVSNNVPGTDYSLGSDTALNAIVDSCDAIVQSARSSRRRVFVVEVQGGRSGYLAVEAGLASGASTIYIPEEGVNLSRLQSDSRHLMAMYMDDAADKSEGRIILRNETVSKTYTTDVISDILKDEGHALFDSRTAVLGHIQQGVNPSPMDRIRATRLSKCCIDFFEQHTSAALEVAHEKNQAVPIELTNATESAAVVGVSGVDVTYRPVTELIAVTDMKNRKPLDAWWMVHRPLVDLLSGRGLFTPQAQATLARENK</sequence>
<dbReference type="EC" id="2.7.1.11" evidence="14"/>
<dbReference type="PROSITE" id="PS00433">
    <property type="entry name" value="PHOSPHOFRUCTOKINASE"/>
    <property type="match status" value="1"/>
</dbReference>
<feature type="region of interest" description="Interdomain linker" evidence="14">
    <location>
        <begin position="548"/>
        <end position="561"/>
    </location>
</feature>
<evidence type="ECO:0000256" key="11">
    <source>
        <dbReference type="ARBA" id="ARBA00022842"/>
    </source>
</evidence>
<evidence type="ECO:0000256" key="8">
    <source>
        <dbReference type="ARBA" id="ARBA00022741"/>
    </source>
</evidence>
<dbReference type="Gene3D" id="3.40.50.460">
    <property type="entry name" value="Phosphofructokinase domain"/>
    <property type="match status" value="2"/>
</dbReference>
<feature type="binding site" evidence="14">
    <location>
        <position position="449"/>
    </location>
    <ligand>
        <name>substrate</name>
        <note>ligand shared between dimeric partners</note>
    </ligand>
</feature>
<feature type="domain" description="Phosphofructokinase" evidence="16">
    <location>
        <begin position="562"/>
        <end position="852"/>
    </location>
</feature>
<dbReference type="PANTHER" id="PTHR13697">
    <property type="entry name" value="PHOSPHOFRUCTOKINASE"/>
    <property type="match status" value="1"/>
</dbReference>
<gene>
    <name evidence="17" type="ORF">MAM1_0042c02959</name>
</gene>
<feature type="binding site" description="in other chain" evidence="14">
    <location>
        <begin position="690"/>
        <end position="694"/>
    </location>
    <ligand>
        <name>beta-D-fructose 2,6-bisphosphate</name>
        <dbReference type="ChEBI" id="CHEBI:58579"/>
        <note>allosteric activator; ligand shared between dimeric partners</note>
    </ligand>
</feature>
<evidence type="ECO:0000313" key="17">
    <source>
        <dbReference type="EMBL" id="GAN03504.1"/>
    </source>
</evidence>
<feature type="binding site" description="in other chain" evidence="14">
    <location>
        <begin position="364"/>
        <end position="366"/>
    </location>
    <ligand>
        <name>substrate</name>
        <note>ligand shared between dimeric partners</note>
    </ligand>
</feature>
<dbReference type="GO" id="GO:0070095">
    <property type="term" value="F:fructose-6-phosphate binding"/>
    <property type="evidence" value="ECO:0007669"/>
    <property type="project" value="TreeGrafter"/>
</dbReference>
<keyword evidence="6 14" id="KW-0808">Transferase</keyword>
<proteinExistence type="inferred from homology"/>
<comment type="subunit">
    <text evidence="14">Homotetramer.</text>
</comment>
<feature type="region of interest" description="C-terminal regulatory PFK domain 2" evidence="14">
    <location>
        <begin position="562"/>
        <end position="945"/>
    </location>
</feature>
<protein>
    <recommendedName>
        <fullName evidence="14">ATP-dependent 6-phosphofructokinase</fullName>
        <shortName evidence="14">ATP-PFK</shortName>
        <shortName evidence="14">Phosphofructokinase</shortName>
        <ecNumber evidence="14">2.7.1.11</ecNumber>
    </recommendedName>
    <alternativeName>
        <fullName evidence="14">Phosphohexokinase</fullName>
    </alternativeName>
</protein>
<dbReference type="FunFam" id="3.40.50.460:FF:000008">
    <property type="entry name" value="ATP-dependent 6-phosphofructokinase"/>
    <property type="match status" value="1"/>
</dbReference>
<keyword evidence="12 14" id="KW-0324">Glycolysis</keyword>
<dbReference type="STRING" id="91626.A0A0C9M8L1"/>
<evidence type="ECO:0000256" key="9">
    <source>
        <dbReference type="ARBA" id="ARBA00022777"/>
    </source>
</evidence>
<feature type="binding site" evidence="14">
    <location>
        <begin position="274"/>
        <end position="277"/>
    </location>
    <ligand>
        <name>ATP</name>
        <dbReference type="ChEBI" id="CHEBI:30616"/>
    </ligand>
</feature>
<keyword evidence="10 14" id="KW-0067">ATP-binding</keyword>
<feature type="binding site" description="in other chain" evidence="14">
    <location>
        <position position="631"/>
    </location>
    <ligand>
        <name>beta-D-fructose 2,6-bisphosphate</name>
        <dbReference type="ChEBI" id="CHEBI:58579"/>
        <note>allosteric activator; ligand shared between dimeric partners</note>
    </ligand>
</feature>
<evidence type="ECO:0000256" key="2">
    <source>
        <dbReference type="ARBA" id="ARBA00004496"/>
    </source>
</evidence>
<dbReference type="InterPro" id="IPR009161">
    <property type="entry name" value="6-Pfructokinase_euk"/>
</dbReference>
<feature type="binding site" description="in other chain" evidence="14">
    <location>
        <position position="421"/>
    </location>
    <ligand>
        <name>substrate</name>
        <note>ligand shared between dimeric partners</note>
    </ligand>
</feature>
<feature type="binding site" evidence="14">
    <location>
        <begin position="244"/>
        <end position="245"/>
    </location>
    <ligand>
        <name>ATP</name>
        <dbReference type="ChEBI" id="CHEBI:30616"/>
    </ligand>
</feature>
<evidence type="ECO:0000256" key="14">
    <source>
        <dbReference type="HAMAP-Rule" id="MF_03184"/>
    </source>
</evidence>
<keyword evidence="7 14" id="KW-0479">Metal-binding</keyword>